<keyword evidence="6" id="KW-0564">Palmitate</keyword>
<evidence type="ECO:0000256" key="5">
    <source>
        <dbReference type="ARBA" id="ARBA00023136"/>
    </source>
</evidence>
<comment type="domain">
    <text evidence="10">The DHHC domain is required for palmitoyltransferase activity.</text>
</comment>
<dbReference type="PROSITE" id="PS50216">
    <property type="entry name" value="DHHC"/>
    <property type="match status" value="1"/>
</dbReference>
<evidence type="ECO:0000256" key="4">
    <source>
        <dbReference type="ARBA" id="ARBA00022989"/>
    </source>
</evidence>
<sequence>MASRRCCRKTMMVGTSFGCYVATCLVYIAFCCISTSLLAPVLAPYITPWIAYPTGVILCALCLVCFSMPAWSDPGYLPSSERRRLLAERETTEVGDTPEGEWVYYHFDGVYFEAQVCQTCQIVRPPGTSHCGTCGHCIVNFDHHCPWVGTDVGIRNHLYFIIATGSIALYCGWTLIVGVSCMIIYVTGRTDAFSILMACLLTVMASFFGFGFGLCMGIGHCSFMCADTNTRASKRKRDTPTQLVQAAYATQASMVLDPSRPIIESLTSDEFNVLAVPILQKSARCEKRRGWRRIMLGRDMPRLLDMDPLEAEKVAWLWTVALAKSQV</sequence>
<keyword evidence="13" id="KW-1185">Reference proteome</keyword>
<evidence type="ECO:0000256" key="7">
    <source>
        <dbReference type="ARBA" id="ARBA00023288"/>
    </source>
</evidence>
<keyword evidence="3 10" id="KW-0812">Transmembrane</keyword>
<dbReference type="AlphaFoldDB" id="A0A4Z1T4R4"/>
<accession>A0A4Z1T4R4</accession>
<dbReference type="GO" id="GO:0006612">
    <property type="term" value="P:protein targeting to membrane"/>
    <property type="evidence" value="ECO:0007669"/>
    <property type="project" value="TreeGrafter"/>
</dbReference>
<dbReference type="EC" id="2.3.1.225" evidence="10"/>
<reference evidence="12 13" key="1">
    <citation type="submission" date="2019-05" db="EMBL/GenBank/DDBJ databases">
        <title>The compact genome of Giardia muris reveals important steps in the evolution of intestinal protozoan parasites.</title>
        <authorList>
            <person name="Xu F."/>
            <person name="Jimenez-Gonzalez A."/>
            <person name="Einarsson E."/>
            <person name="Astvaldsson A."/>
            <person name="Peirasmaki D."/>
            <person name="Eckmann L."/>
            <person name="Andersson J.O."/>
            <person name="Svard S.G."/>
            <person name="Jerlstrom-Hultqvist J."/>
        </authorList>
    </citation>
    <scope>NUCLEOTIDE SEQUENCE [LARGE SCALE GENOMIC DNA]</scope>
    <source>
        <strain evidence="12 13">Roberts-Thomson</strain>
    </source>
</reference>
<evidence type="ECO:0000256" key="10">
    <source>
        <dbReference type="RuleBase" id="RU079119"/>
    </source>
</evidence>
<name>A0A4Z1T4R4_GIAMU</name>
<dbReference type="OrthoDB" id="9909019at2759"/>
<comment type="caution">
    <text evidence="12">The sequence shown here is derived from an EMBL/GenBank/DDBJ whole genome shotgun (WGS) entry which is preliminary data.</text>
</comment>
<keyword evidence="5 10" id="KW-0472">Membrane</keyword>
<dbReference type="Proteomes" id="UP000315496">
    <property type="component" value="Chromosome 2"/>
</dbReference>
<keyword evidence="2 10" id="KW-0808">Transferase</keyword>
<organism evidence="12 13">
    <name type="scientific">Giardia muris</name>
    <dbReference type="NCBI Taxonomy" id="5742"/>
    <lineage>
        <taxon>Eukaryota</taxon>
        <taxon>Metamonada</taxon>
        <taxon>Diplomonadida</taxon>
        <taxon>Hexamitidae</taxon>
        <taxon>Giardiinae</taxon>
        <taxon>Giardia</taxon>
    </lineage>
</organism>
<comment type="similarity">
    <text evidence="10">Belongs to the DHHC palmitoyltransferase family.</text>
</comment>
<dbReference type="InterPro" id="IPR039859">
    <property type="entry name" value="PFA4/ZDH16/20/ERF2-like"/>
</dbReference>
<evidence type="ECO:0000256" key="6">
    <source>
        <dbReference type="ARBA" id="ARBA00023139"/>
    </source>
</evidence>
<evidence type="ECO:0000256" key="1">
    <source>
        <dbReference type="ARBA" id="ARBA00004127"/>
    </source>
</evidence>
<dbReference type="EMBL" id="VDLU01000002">
    <property type="protein sequence ID" value="TNJ28067.1"/>
    <property type="molecule type" value="Genomic_DNA"/>
</dbReference>
<feature type="transmembrane region" description="Helical" evidence="10">
    <location>
        <begin position="49"/>
        <end position="71"/>
    </location>
</feature>
<feature type="transmembrane region" description="Helical" evidence="10">
    <location>
        <begin position="20"/>
        <end position="43"/>
    </location>
</feature>
<dbReference type="PANTHER" id="PTHR22883:SF43">
    <property type="entry name" value="PALMITOYLTRANSFERASE APP"/>
    <property type="match status" value="1"/>
</dbReference>
<evidence type="ECO:0000256" key="8">
    <source>
        <dbReference type="ARBA" id="ARBA00023315"/>
    </source>
</evidence>
<dbReference type="GO" id="GO:0005794">
    <property type="term" value="C:Golgi apparatus"/>
    <property type="evidence" value="ECO:0007669"/>
    <property type="project" value="TreeGrafter"/>
</dbReference>
<dbReference type="PANTHER" id="PTHR22883">
    <property type="entry name" value="ZINC FINGER DHHC DOMAIN CONTAINING PROTEIN"/>
    <property type="match status" value="1"/>
</dbReference>
<comment type="subcellular location">
    <subcellularLocation>
        <location evidence="1">Endomembrane system</location>
        <topology evidence="1">Multi-pass membrane protein</topology>
    </subcellularLocation>
</comment>
<protein>
    <recommendedName>
        <fullName evidence="10">Palmitoyltransferase</fullName>
        <ecNumber evidence="10">2.3.1.225</ecNumber>
    </recommendedName>
</protein>
<dbReference type="VEuPathDB" id="GiardiaDB:GMRT_10016"/>
<dbReference type="GO" id="GO:0019706">
    <property type="term" value="F:protein-cysteine S-palmitoyltransferase activity"/>
    <property type="evidence" value="ECO:0007669"/>
    <property type="project" value="UniProtKB-EC"/>
</dbReference>
<feature type="transmembrane region" description="Helical" evidence="10">
    <location>
        <begin position="192"/>
        <end position="214"/>
    </location>
</feature>
<dbReference type="Pfam" id="PF01529">
    <property type="entry name" value="DHHC"/>
    <property type="match status" value="1"/>
</dbReference>
<proteinExistence type="inferred from homology"/>
<evidence type="ECO:0000259" key="11">
    <source>
        <dbReference type="Pfam" id="PF01529"/>
    </source>
</evidence>
<evidence type="ECO:0000313" key="12">
    <source>
        <dbReference type="EMBL" id="TNJ28067.1"/>
    </source>
</evidence>
<comment type="catalytic activity">
    <reaction evidence="9 10">
        <text>L-cysteinyl-[protein] + hexadecanoyl-CoA = S-hexadecanoyl-L-cysteinyl-[protein] + CoA</text>
        <dbReference type="Rhea" id="RHEA:36683"/>
        <dbReference type="Rhea" id="RHEA-COMP:10131"/>
        <dbReference type="Rhea" id="RHEA-COMP:11032"/>
        <dbReference type="ChEBI" id="CHEBI:29950"/>
        <dbReference type="ChEBI" id="CHEBI:57287"/>
        <dbReference type="ChEBI" id="CHEBI:57379"/>
        <dbReference type="ChEBI" id="CHEBI:74151"/>
        <dbReference type="EC" id="2.3.1.225"/>
    </reaction>
</comment>
<dbReference type="GO" id="GO:0005783">
    <property type="term" value="C:endoplasmic reticulum"/>
    <property type="evidence" value="ECO:0007669"/>
    <property type="project" value="TreeGrafter"/>
</dbReference>
<evidence type="ECO:0000256" key="9">
    <source>
        <dbReference type="ARBA" id="ARBA00048048"/>
    </source>
</evidence>
<dbReference type="InterPro" id="IPR001594">
    <property type="entry name" value="Palmitoyltrfase_DHHC"/>
</dbReference>
<feature type="transmembrane region" description="Helical" evidence="10">
    <location>
        <begin position="158"/>
        <end position="186"/>
    </location>
</feature>
<keyword evidence="8 10" id="KW-0012">Acyltransferase</keyword>
<keyword evidence="4 10" id="KW-1133">Transmembrane helix</keyword>
<evidence type="ECO:0000313" key="13">
    <source>
        <dbReference type="Proteomes" id="UP000315496"/>
    </source>
</evidence>
<evidence type="ECO:0000256" key="3">
    <source>
        <dbReference type="ARBA" id="ARBA00022692"/>
    </source>
</evidence>
<evidence type="ECO:0000256" key="2">
    <source>
        <dbReference type="ARBA" id="ARBA00022679"/>
    </source>
</evidence>
<keyword evidence="7" id="KW-0449">Lipoprotein</keyword>
<gene>
    <name evidence="12" type="ORF">GMRT_10016</name>
</gene>
<feature type="domain" description="Palmitoyltransferase DHHC" evidence="11">
    <location>
        <begin position="112"/>
        <end position="232"/>
    </location>
</feature>